<gene>
    <name evidence="2" type="ORF">ACFL6M_00805</name>
</gene>
<comment type="caution">
    <text evidence="2">The sequence shown here is derived from an EMBL/GenBank/DDBJ whole genome shotgun (WGS) entry which is preliminary data.</text>
</comment>
<keyword evidence="3" id="KW-1185">Reference proteome</keyword>
<dbReference type="Gene3D" id="1.20.120.450">
    <property type="entry name" value="dinb family like domain"/>
    <property type="match status" value="1"/>
</dbReference>
<reference evidence="2 3" key="1">
    <citation type="submission" date="2024-09" db="EMBL/GenBank/DDBJ databases">
        <authorList>
            <person name="D'Angelo T."/>
        </authorList>
    </citation>
    <scope>NUCLEOTIDE SEQUENCE [LARGE SCALE GENOMIC DNA]</scope>
    <source>
        <strain evidence="2">SAG AM-320-E07</strain>
    </source>
</reference>
<evidence type="ECO:0000259" key="1">
    <source>
        <dbReference type="Pfam" id="PF12867"/>
    </source>
</evidence>
<evidence type="ECO:0000313" key="2">
    <source>
        <dbReference type="EMBL" id="MFC1572115.1"/>
    </source>
</evidence>
<accession>A0ABV6YIK6</accession>
<evidence type="ECO:0000313" key="3">
    <source>
        <dbReference type="Proteomes" id="UP001593833"/>
    </source>
</evidence>
<protein>
    <submittedName>
        <fullName evidence="2">DinB family protein</fullName>
    </submittedName>
</protein>
<dbReference type="Pfam" id="PF12867">
    <property type="entry name" value="DinB_2"/>
    <property type="match status" value="1"/>
</dbReference>
<name>A0ABV6YIK6_UNCEI</name>
<organism evidence="2 3">
    <name type="scientific">Eiseniibacteriota bacterium</name>
    <dbReference type="NCBI Taxonomy" id="2212470"/>
    <lineage>
        <taxon>Bacteria</taxon>
        <taxon>Candidatus Eiseniibacteriota</taxon>
    </lineage>
</organism>
<dbReference type="Proteomes" id="UP001593833">
    <property type="component" value="Unassembled WGS sequence"/>
</dbReference>
<dbReference type="InterPro" id="IPR034660">
    <property type="entry name" value="DinB/YfiT-like"/>
</dbReference>
<sequence>MNWTSFLKSEVEDAYRMALGLMKMVEEDSLGWKPATGDNWMTTGQLLKHMVASCGACCKGVVTGDWGVPPEDMPEDEASMLPPAEKLPTVASVNEAIQALEADKLVALAMIEEVGEDGLATRELTLPWGSSGTIGKHLLDMIYHLNNHKSQLFYYLKLQGKPVNTHHMYGMPTS</sequence>
<dbReference type="SUPFAM" id="SSF109854">
    <property type="entry name" value="DinB/YfiT-like putative metalloenzymes"/>
    <property type="match status" value="1"/>
</dbReference>
<dbReference type="InterPro" id="IPR024775">
    <property type="entry name" value="DinB-like"/>
</dbReference>
<dbReference type="EMBL" id="JBHPKH010000004">
    <property type="protein sequence ID" value="MFC1572115.1"/>
    <property type="molecule type" value="Genomic_DNA"/>
</dbReference>
<feature type="domain" description="DinB-like" evidence="1">
    <location>
        <begin position="12"/>
        <end position="151"/>
    </location>
</feature>
<proteinExistence type="predicted"/>